<dbReference type="PANTHER" id="PTHR21485">
    <property type="entry name" value="HAD SUPERFAMILY MEMBERS CMAS AND KDSC"/>
    <property type="match status" value="1"/>
</dbReference>
<evidence type="ECO:0000256" key="1">
    <source>
        <dbReference type="SAM" id="MobiDB-lite"/>
    </source>
</evidence>
<evidence type="ECO:0000313" key="3">
    <source>
        <dbReference type="Proteomes" id="UP001381693"/>
    </source>
</evidence>
<dbReference type="Gene3D" id="3.90.550.10">
    <property type="entry name" value="Spore Coat Polysaccharide Biosynthesis Protein SpsA, Chain A"/>
    <property type="match status" value="1"/>
</dbReference>
<feature type="region of interest" description="Disordered" evidence="1">
    <location>
        <begin position="154"/>
        <end position="173"/>
    </location>
</feature>
<dbReference type="InterPro" id="IPR050793">
    <property type="entry name" value="CMP-NeuNAc_synthase"/>
</dbReference>
<dbReference type="SUPFAM" id="SSF53448">
    <property type="entry name" value="Nucleotide-diphospho-sugar transferases"/>
    <property type="match status" value="1"/>
</dbReference>
<protein>
    <recommendedName>
        <fullName evidence="4">N-acylneuraminate cytidylyltransferase</fullName>
    </recommendedName>
</protein>
<name>A0AAN8ZZU9_HALRR</name>
<keyword evidence="3" id="KW-1185">Reference proteome</keyword>
<dbReference type="GO" id="GO:0008781">
    <property type="term" value="F:N-acylneuraminate cytidylyltransferase activity"/>
    <property type="evidence" value="ECO:0007669"/>
    <property type="project" value="TreeGrafter"/>
</dbReference>
<dbReference type="PANTHER" id="PTHR21485:SF3">
    <property type="entry name" value="N-ACYLNEURAMINATE CYTIDYLYLTRANSFERASE"/>
    <property type="match status" value="1"/>
</dbReference>
<reference evidence="2 3" key="1">
    <citation type="submission" date="2023-11" db="EMBL/GenBank/DDBJ databases">
        <title>Halocaridina rubra genome assembly.</title>
        <authorList>
            <person name="Smith C."/>
        </authorList>
    </citation>
    <scope>NUCLEOTIDE SEQUENCE [LARGE SCALE GENOMIC DNA]</scope>
    <source>
        <strain evidence="2">EP-1</strain>
        <tissue evidence="2">Whole</tissue>
    </source>
</reference>
<dbReference type="InterPro" id="IPR029044">
    <property type="entry name" value="Nucleotide-diphossugar_trans"/>
</dbReference>
<dbReference type="Pfam" id="PF02348">
    <property type="entry name" value="CTP_transf_3"/>
    <property type="match status" value="1"/>
</dbReference>
<evidence type="ECO:0000313" key="2">
    <source>
        <dbReference type="EMBL" id="KAK7074931.1"/>
    </source>
</evidence>
<dbReference type="Proteomes" id="UP001381693">
    <property type="component" value="Unassembled WGS sequence"/>
</dbReference>
<gene>
    <name evidence="2" type="ORF">SK128_027588</name>
</gene>
<accession>A0AAN8ZZU9</accession>
<evidence type="ECO:0008006" key="4">
    <source>
        <dbReference type="Google" id="ProtNLM"/>
    </source>
</evidence>
<comment type="caution">
    <text evidence="2">The sequence shown here is derived from an EMBL/GenBank/DDBJ whole genome shotgun (WGS) entry which is preliminary data.</text>
</comment>
<sequence>MGEKKDCTWLQEDLDEMNVVGLVLARGGSKGVIKKNLALLDGQPLLLRTLEVMSDASCFTSLWVSTDDDEIAECAKKGGAQVHIRAAYTATDEASSVCAVQEYLHYHPDVAVVCLVQCTSPFIKKKYLREAIKKIHNGYDAVFSVTRRHNLRWTEGDETKPQNFDPSHRPRRQDWGGELSENGMFYCCRIDLIHQGLLQGGR</sequence>
<dbReference type="CDD" id="cd02513">
    <property type="entry name" value="CMP-NeuAc_Synthase"/>
    <property type="match status" value="1"/>
</dbReference>
<dbReference type="AlphaFoldDB" id="A0AAN8ZZU9"/>
<organism evidence="2 3">
    <name type="scientific">Halocaridina rubra</name>
    <name type="common">Hawaiian red shrimp</name>
    <dbReference type="NCBI Taxonomy" id="373956"/>
    <lineage>
        <taxon>Eukaryota</taxon>
        <taxon>Metazoa</taxon>
        <taxon>Ecdysozoa</taxon>
        <taxon>Arthropoda</taxon>
        <taxon>Crustacea</taxon>
        <taxon>Multicrustacea</taxon>
        <taxon>Malacostraca</taxon>
        <taxon>Eumalacostraca</taxon>
        <taxon>Eucarida</taxon>
        <taxon>Decapoda</taxon>
        <taxon>Pleocyemata</taxon>
        <taxon>Caridea</taxon>
        <taxon>Atyoidea</taxon>
        <taxon>Atyidae</taxon>
        <taxon>Halocaridina</taxon>
    </lineage>
</organism>
<proteinExistence type="predicted"/>
<dbReference type="InterPro" id="IPR003329">
    <property type="entry name" value="Cytidylyl_trans"/>
</dbReference>
<dbReference type="EMBL" id="JAXCGZ010011408">
    <property type="protein sequence ID" value="KAK7074931.1"/>
    <property type="molecule type" value="Genomic_DNA"/>
</dbReference>